<dbReference type="KEGG" id="sre:PTSG_08006"/>
<dbReference type="STRING" id="946362.F2UHQ7"/>
<dbReference type="InterPro" id="IPR015422">
    <property type="entry name" value="PyrdxlP-dep_Trfase_small"/>
</dbReference>
<reference evidence="18" key="1">
    <citation type="submission" date="2009-08" db="EMBL/GenBank/DDBJ databases">
        <title>Annotation of Salpingoeca rosetta.</title>
        <authorList>
            <consortium name="The Broad Institute Genome Sequencing Platform"/>
            <person name="Russ C."/>
            <person name="Cuomo C."/>
            <person name="Burger G."/>
            <person name="Gray M.W."/>
            <person name="Holland P.W.H."/>
            <person name="King N."/>
            <person name="Lang F.B.F."/>
            <person name="Roger A.J."/>
            <person name="Ruiz-Trillo I."/>
            <person name="Young S.K."/>
            <person name="Zeng Q."/>
            <person name="Gargeya S."/>
            <person name="Alvarado L."/>
            <person name="Berlin A."/>
            <person name="Chapman S.B."/>
            <person name="Chen Z."/>
            <person name="Freedman E."/>
            <person name="Gellesch M."/>
            <person name="Goldberg J."/>
            <person name="Griggs A."/>
            <person name="Gujja S."/>
            <person name="Heilman E."/>
            <person name="Heiman D."/>
            <person name="Howarth C."/>
            <person name="Mehta T."/>
            <person name="Neiman D."/>
            <person name="Pearson M."/>
            <person name="Roberts A."/>
            <person name="Saif S."/>
            <person name="Shea T."/>
            <person name="Shenoy N."/>
            <person name="Sisk P."/>
            <person name="Stolte C."/>
            <person name="Sykes S."/>
            <person name="White J."/>
            <person name="Yandava C."/>
            <person name="Haas B."/>
            <person name="Nusbaum C."/>
            <person name="Birren B."/>
        </authorList>
    </citation>
    <scope>NUCLEOTIDE SEQUENCE [LARGE SCALE GENOMIC DNA]</scope>
    <source>
        <strain evidence="18">ATCC 50818</strain>
    </source>
</reference>
<comment type="pathway">
    <text evidence="3">Aminoacyl-tRNA biosynthesis; selenocysteinyl-tRNA(Sec) biosynthesis; selenocysteinyl-tRNA(Sec) from L-seryl-tRNA(Sec) (archaeal/eukaryal route): step 2/2.</text>
</comment>
<dbReference type="EC" id="2.9.1.2" evidence="5"/>
<evidence type="ECO:0000256" key="16">
    <source>
        <dbReference type="ARBA" id="ARBA00048808"/>
    </source>
</evidence>
<evidence type="ECO:0000256" key="11">
    <source>
        <dbReference type="ARBA" id="ARBA00022917"/>
    </source>
</evidence>
<dbReference type="eggNOG" id="KOG3843">
    <property type="taxonomic scope" value="Eukaryota"/>
</dbReference>
<dbReference type="Gene3D" id="3.90.1150.10">
    <property type="entry name" value="Aspartate Aminotransferase, domain 1"/>
    <property type="match status" value="1"/>
</dbReference>
<comment type="similarity">
    <text evidence="4">Belongs to the SepSecS family.</text>
</comment>
<evidence type="ECO:0000256" key="2">
    <source>
        <dbReference type="ARBA" id="ARBA00002552"/>
    </source>
</evidence>
<dbReference type="GO" id="GO:0000049">
    <property type="term" value="F:tRNA binding"/>
    <property type="evidence" value="ECO:0007669"/>
    <property type="project" value="UniProtKB-KW"/>
</dbReference>
<dbReference type="AlphaFoldDB" id="F2UHQ7"/>
<gene>
    <name evidence="18" type="ORF">PTSG_08006</name>
</gene>
<dbReference type="PANTHER" id="PTHR12944:SF2">
    <property type="entry name" value="O-PHOSPHOSERYL-TRNA(SEC) SELENIUM TRANSFERASE"/>
    <property type="match status" value="1"/>
</dbReference>
<organism evidence="19">
    <name type="scientific">Salpingoeca rosetta (strain ATCC 50818 / BSB-021)</name>
    <dbReference type="NCBI Taxonomy" id="946362"/>
    <lineage>
        <taxon>Eukaryota</taxon>
        <taxon>Choanoflagellata</taxon>
        <taxon>Craspedida</taxon>
        <taxon>Salpingoecidae</taxon>
        <taxon>Salpingoeca</taxon>
    </lineage>
</organism>
<keyword evidence="19" id="KW-1185">Reference proteome</keyword>
<dbReference type="RefSeq" id="XP_004991028.1">
    <property type="nucleotide sequence ID" value="XM_004990971.1"/>
</dbReference>
<comment type="cofactor">
    <cofactor evidence="1">
        <name>pyridoxal 5'-phosphate</name>
        <dbReference type="ChEBI" id="CHEBI:597326"/>
    </cofactor>
</comment>
<dbReference type="OrthoDB" id="10263545at2759"/>
<evidence type="ECO:0000256" key="6">
    <source>
        <dbReference type="ARBA" id="ARBA00021963"/>
    </source>
</evidence>
<dbReference type="SUPFAM" id="SSF53383">
    <property type="entry name" value="PLP-dependent transferases"/>
    <property type="match status" value="1"/>
</dbReference>
<dbReference type="InterPro" id="IPR015421">
    <property type="entry name" value="PyrdxlP-dep_Trfase_major"/>
</dbReference>
<dbReference type="PANTHER" id="PTHR12944">
    <property type="entry name" value="SOLUBLE LIVER ANTIGEN/LIVER PANCREAS ANTIGEN"/>
    <property type="match status" value="1"/>
</dbReference>
<name>F2UHQ7_SALR5</name>
<dbReference type="InterPro" id="IPR015424">
    <property type="entry name" value="PyrdxlP-dep_Trfase"/>
</dbReference>
<evidence type="ECO:0000256" key="15">
    <source>
        <dbReference type="ARBA" id="ARBA00032693"/>
    </source>
</evidence>
<evidence type="ECO:0000256" key="13">
    <source>
        <dbReference type="ARBA" id="ARBA00030669"/>
    </source>
</evidence>
<keyword evidence="11" id="KW-0648">Protein biosynthesis</keyword>
<evidence type="ECO:0000256" key="17">
    <source>
        <dbReference type="SAM" id="MobiDB-lite"/>
    </source>
</evidence>
<evidence type="ECO:0000313" key="18">
    <source>
        <dbReference type="EMBL" id="EGD76656.1"/>
    </source>
</evidence>
<comment type="function">
    <text evidence="2">Converts O-phosphoseryl-tRNA(Sec) to selenocysteinyl-tRNA(Sec) required for selenoprotein biosynthesis.</text>
</comment>
<dbReference type="EMBL" id="GL832975">
    <property type="protein sequence ID" value="EGD76656.1"/>
    <property type="molecule type" value="Genomic_DNA"/>
</dbReference>
<accession>F2UHQ7</accession>
<keyword evidence="10" id="KW-0663">Pyridoxal phosphate</keyword>
<keyword evidence="9" id="KW-0694">RNA-binding</keyword>
<dbReference type="Gene3D" id="3.40.640.10">
    <property type="entry name" value="Type I PLP-dependent aspartate aminotransferase-like (Major domain)"/>
    <property type="match status" value="1"/>
</dbReference>
<comment type="catalytic activity">
    <reaction evidence="16">
        <text>O-phospho-L-seryl-tRNA(Sec) + selenophosphate + H2O = L-selenocysteinyl-tRNA(Sec) + 2 phosphate</text>
        <dbReference type="Rhea" id="RHEA:25041"/>
        <dbReference type="Rhea" id="RHEA-COMP:9743"/>
        <dbReference type="Rhea" id="RHEA-COMP:9947"/>
        <dbReference type="ChEBI" id="CHEBI:15377"/>
        <dbReference type="ChEBI" id="CHEBI:16144"/>
        <dbReference type="ChEBI" id="CHEBI:43474"/>
        <dbReference type="ChEBI" id="CHEBI:78551"/>
        <dbReference type="ChEBI" id="CHEBI:78573"/>
        <dbReference type="EC" id="2.9.1.2"/>
    </reaction>
</comment>
<evidence type="ECO:0000256" key="14">
    <source>
        <dbReference type="ARBA" id="ARBA00032048"/>
    </source>
</evidence>
<dbReference type="InterPro" id="IPR008829">
    <property type="entry name" value="SepSecS/SepCysS"/>
</dbReference>
<evidence type="ECO:0000256" key="9">
    <source>
        <dbReference type="ARBA" id="ARBA00022884"/>
    </source>
</evidence>
<feature type="compositionally biased region" description="Basic and acidic residues" evidence="17">
    <location>
        <begin position="199"/>
        <end position="220"/>
    </location>
</feature>
<dbReference type="UniPathway" id="UPA00906">
    <property type="reaction ID" value="UER00898"/>
</dbReference>
<dbReference type="GO" id="GO:0001514">
    <property type="term" value="P:selenocysteine incorporation"/>
    <property type="evidence" value="ECO:0007669"/>
    <property type="project" value="TreeGrafter"/>
</dbReference>
<dbReference type="GO" id="GO:0001717">
    <property type="term" value="P:conversion of seryl-tRNAsec to selenocys-tRNAsec"/>
    <property type="evidence" value="ECO:0007669"/>
    <property type="project" value="InterPro"/>
</dbReference>
<sequence>MPTTCVCVQNLLVPVGGGVIASPSKDFITAISKTYPGRASSAPVVDVFVTLLHLGEEGYMRLVKRRKELMVYLRSKLAAAAAEFGERVLAVPNNPISCAMSLSGIARALQRQQQDVTFFGSMLFARRVSGTRVVSTTATKEVAGITFKGYGAHVDEYPVPYMTAAAAVGLTEDEVDVDVFIDRLRTVVKTVMKKASNGDGDHGDGDHGDGDHGDGDHGDDHDGDDENNGGATQGGDTADESSH</sequence>
<dbReference type="GO" id="GO:0098621">
    <property type="term" value="F:O-phosphoseryl-tRNA(Sec) selenium transferase activity"/>
    <property type="evidence" value="ECO:0007669"/>
    <property type="project" value="UniProtKB-EC"/>
</dbReference>
<evidence type="ECO:0000256" key="7">
    <source>
        <dbReference type="ARBA" id="ARBA00022555"/>
    </source>
</evidence>
<dbReference type="InParanoid" id="F2UHQ7"/>
<evidence type="ECO:0000256" key="3">
    <source>
        <dbReference type="ARBA" id="ARBA00004822"/>
    </source>
</evidence>
<evidence type="ECO:0000256" key="8">
    <source>
        <dbReference type="ARBA" id="ARBA00022679"/>
    </source>
</evidence>
<dbReference type="Pfam" id="PF05889">
    <property type="entry name" value="SepSecS"/>
    <property type="match status" value="1"/>
</dbReference>
<feature type="region of interest" description="Disordered" evidence="17">
    <location>
        <begin position="194"/>
        <end position="243"/>
    </location>
</feature>
<evidence type="ECO:0000313" key="19">
    <source>
        <dbReference type="Proteomes" id="UP000007799"/>
    </source>
</evidence>
<evidence type="ECO:0000256" key="1">
    <source>
        <dbReference type="ARBA" id="ARBA00001933"/>
    </source>
</evidence>
<dbReference type="OMA" id="YGSHSEH"/>
<dbReference type="Proteomes" id="UP000007799">
    <property type="component" value="Unassembled WGS sequence"/>
</dbReference>
<evidence type="ECO:0000256" key="10">
    <source>
        <dbReference type="ARBA" id="ARBA00022898"/>
    </source>
</evidence>
<proteinExistence type="inferred from homology"/>
<dbReference type="InterPro" id="IPR019872">
    <property type="entry name" value="Sec-tRNA_Se_transferase"/>
</dbReference>
<protein>
    <recommendedName>
        <fullName evidence="6">O-phosphoseryl-tRNA(Sec) selenium transferase</fullName>
        <ecNumber evidence="5">2.9.1.2</ecNumber>
    </recommendedName>
    <alternativeName>
        <fullName evidence="13">Selenocysteine synthase</fullName>
    </alternativeName>
    <alternativeName>
        <fullName evidence="14">Selenocysteinyl-tRNA(Sec) synthase</fullName>
    </alternativeName>
    <alternativeName>
        <fullName evidence="15">Sep-tRNA:Sec-tRNA synthase</fullName>
    </alternativeName>
</protein>
<evidence type="ECO:0000256" key="4">
    <source>
        <dbReference type="ARBA" id="ARBA00007037"/>
    </source>
</evidence>
<keyword evidence="12" id="KW-0711">Selenium</keyword>
<keyword evidence="8" id="KW-0808">Transferase</keyword>
<evidence type="ECO:0000256" key="5">
    <source>
        <dbReference type="ARBA" id="ARBA00012464"/>
    </source>
</evidence>
<dbReference type="GeneID" id="16071581"/>
<evidence type="ECO:0000256" key="12">
    <source>
        <dbReference type="ARBA" id="ARBA00023266"/>
    </source>
</evidence>
<keyword evidence="7" id="KW-0820">tRNA-binding</keyword>